<name>A0AB35UQL7_9FIRM</name>
<evidence type="ECO:0000259" key="2">
    <source>
        <dbReference type="PROSITE" id="PS51372"/>
    </source>
</evidence>
<dbReference type="InterPro" id="IPR011608">
    <property type="entry name" value="PRD"/>
</dbReference>
<evidence type="ECO:0000313" key="3">
    <source>
        <dbReference type="EMBL" id="MDY5168394.1"/>
    </source>
</evidence>
<dbReference type="InterPro" id="IPR050661">
    <property type="entry name" value="BglG_antiterminators"/>
</dbReference>
<feature type="domain" description="PRD" evidence="2">
    <location>
        <begin position="174"/>
        <end position="282"/>
    </location>
</feature>
<dbReference type="Pfam" id="PF00874">
    <property type="entry name" value="PRD"/>
    <property type="match status" value="2"/>
</dbReference>
<keyword evidence="1" id="KW-0677">Repeat</keyword>
<dbReference type="EMBL" id="JALDAW010000013">
    <property type="protein sequence ID" value="MDY5168394.1"/>
    <property type="molecule type" value="Genomic_DNA"/>
</dbReference>
<dbReference type="RefSeq" id="WP_276663798.1">
    <property type="nucleotide sequence ID" value="NZ_BAABZA010000007.1"/>
</dbReference>
<dbReference type="InterPro" id="IPR036634">
    <property type="entry name" value="PRD_sf"/>
</dbReference>
<protein>
    <submittedName>
        <fullName evidence="3">PRD domain-containing protein</fullName>
    </submittedName>
</protein>
<dbReference type="PANTHER" id="PTHR30185:SF15">
    <property type="entry name" value="CRYPTIC BETA-GLUCOSIDE BGL OPERON ANTITERMINATOR"/>
    <property type="match status" value="1"/>
</dbReference>
<proteinExistence type="predicted"/>
<dbReference type="InterPro" id="IPR036650">
    <property type="entry name" value="CAT_RNA-bd_dom_sf"/>
</dbReference>
<sequence>MPDYKIQKILNNNVVISTDENNNEIIVTGTGIGFRNHVGGSIDKTRISKIYTLNSSSFKKKFSTLINEIPYECIHLSERIIDLAKSELQKELNQNLILTLADHIHFAIQYHERGEYKPVLMNEEIKHFYLQEYQLGLKAVEMINQTYEIQLSNDEAVSIAFHLISAELNSNIDTTTQIIQSIDDILQIIESTLNIQLRKDSMDYSRMVIHLKFFLKRVFIDHIDDKVQFESFSLNPDEGEFKGIGKCINEIAAYIKKQFDTDISDAERVYLLIHITRIMQTN</sequence>
<dbReference type="GO" id="GO:0006355">
    <property type="term" value="P:regulation of DNA-templated transcription"/>
    <property type="evidence" value="ECO:0007669"/>
    <property type="project" value="InterPro"/>
</dbReference>
<dbReference type="SMART" id="SM01061">
    <property type="entry name" value="CAT_RBD"/>
    <property type="match status" value="1"/>
</dbReference>
<gene>
    <name evidence="3" type="ORF">MQE39_09730</name>
</gene>
<dbReference type="Gene3D" id="2.30.24.10">
    <property type="entry name" value="CAT RNA-binding domain"/>
    <property type="match status" value="1"/>
</dbReference>
<dbReference type="AlphaFoldDB" id="A0AB35UQL7"/>
<comment type="caution">
    <text evidence="3">The sequence shown here is derived from an EMBL/GenBank/DDBJ whole genome shotgun (WGS) entry which is preliminary data.</text>
</comment>
<dbReference type="InterPro" id="IPR004341">
    <property type="entry name" value="CAT_RNA-bd_dom"/>
</dbReference>
<feature type="domain" description="PRD" evidence="2">
    <location>
        <begin position="68"/>
        <end position="173"/>
    </location>
</feature>
<dbReference type="PROSITE" id="PS51372">
    <property type="entry name" value="PRD_2"/>
    <property type="match status" value="2"/>
</dbReference>
<dbReference type="PANTHER" id="PTHR30185">
    <property type="entry name" value="CRYPTIC BETA-GLUCOSIDE BGL OPERON ANTITERMINATOR"/>
    <property type="match status" value="1"/>
</dbReference>
<reference evidence="3" key="1">
    <citation type="submission" date="2022-03" db="EMBL/GenBank/DDBJ databases">
        <title>First case of bacteraemia caused by Dielma fastidiosa in a patient hospitalised with diverticulitis.</title>
        <authorList>
            <person name="Forman-Ankjaer B."/>
            <person name="Hvid-Jensen F."/>
            <person name="Kobel C.M."/>
            <person name="Greve T."/>
        </authorList>
    </citation>
    <scope>NUCLEOTIDE SEQUENCE</scope>
    <source>
        <strain evidence="3">AUH_DF_2021</strain>
    </source>
</reference>
<organism evidence="3 4">
    <name type="scientific">Dielma fastidiosa</name>
    <dbReference type="NCBI Taxonomy" id="1034346"/>
    <lineage>
        <taxon>Bacteria</taxon>
        <taxon>Bacillati</taxon>
        <taxon>Bacillota</taxon>
        <taxon>Erysipelotrichia</taxon>
        <taxon>Erysipelotrichales</taxon>
        <taxon>Erysipelotrichaceae</taxon>
        <taxon>Dielma</taxon>
    </lineage>
</organism>
<dbReference type="Pfam" id="PF03123">
    <property type="entry name" value="CAT_RBD"/>
    <property type="match status" value="1"/>
</dbReference>
<dbReference type="SUPFAM" id="SSF50151">
    <property type="entry name" value="SacY-like RNA-binding domain"/>
    <property type="match status" value="1"/>
</dbReference>
<dbReference type="SUPFAM" id="SSF63520">
    <property type="entry name" value="PTS-regulatory domain, PRD"/>
    <property type="match status" value="2"/>
</dbReference>
<dbReference type="Proteomes" id="UP001276902">
    <property type="component" value="Unassembled WGS sequence"/>
</dbReference>
<evidence type="ECO:0000313" key="4">
    <source>
        <dbReference type="Proteomes" id="UP001276902"/>
    </source>
</evidence>
<evidence type="ECO:0000256" key="1">
    <source>
        <dbReference type="ARBA" id="ARBA00022737"/>
    </source>
</evidence>
<accession>A0AB35UQL7</accession>
<dbReference type="Gene3D" id="1.10.1790.10">
    <property type="entry name" value="PRD domain"/>
    <property type="match status" value="2"/>
</dbReference>
<dbReference type="GO" id="GO:0003723">
    <property type="term" value="F:RNA binding"/>
    <property type="evidence" value="ECO:0007669"/>
    <property type="project" value="InterPro"/>
</dbReference>